<feature type="region of interest" description="Disordered" evidence="1">
    <location>
        <begin position="69"/>
        <end position="105"/>
    </location>
</feature>
<name>A0A2Y9BK17_9FIRM</name>
<protein>
    <submittedName>
        <fullName evidence="3">Uncharacterized protein</fullName>
    </submittedName>
</protein>
<dbReference type="Proteomes" id="UP000245845">
    <property type="component" value="Unassembled WGS sequence"/>
</dbReference>
<keyword evidence="2" id="KW-1133">Transmembrane helix</keyword>
<dbReference type="AlphaFoldDB" id="A0A2Y9BK17"/>
<organism evidence="3 4">
    <name type="scientific">Faecalicatena orotica</name>
    <dbReference type="NCBI Taxonomy" id="1544"/>
    <lineage>
        <taxon>Bacteria</taxon>
        <taxon>Bacillati</taxon>
        <taxon>Bacillota</taxon>
        <taxon>Clostridia</taxon>
        <taxon>Lachnospirales</taxon>
        <taxon>Lachnospiraceae</taxon>
        <taxon>Faecalicatena</taxon>
    </lineage>
</organism>
<evidence type="ECO:0000313" key="3">
    <source>
        <dbReference type="EMBL" id="PWJ23211.1"/>
    </source>
</evidence>
<proteinExistence type="predicted"/>
<dbReference type="OrthoDB" id="2087712at2"/>
<gene>
    <name evidence="3" type="ORF">A8806_115148</name>
</gene>
<dbReference type="EMBL" id="QGDL01000015">
    <property type="protein sequence ID" value="PWJ23211.1"/>
    <property type="molecule type" value="Genomic_DNA"/>
</dbReference>
<feature type="transmembrane region" description="Helical" evidence="2">
    <location>
        <begin position="36"/>
        <end position="56"/>
    </location>
</feature>
<keyword evidence="2" id="KW-0812">Transmembrane</keyword>
<feature type="transmembrane region" description="Helical" evidence="2">
    <location>
        <begin position="12"/>
        <end position="30"/>
    </location>
</feature>
<reference evidence="3 4" key="1">
    <citation type="submission" date="2018-05" db="EMBL/GenBank/DDBJ databases">
        <title>The Hungate 1000. A catalogue of reference genomes from the rumen microbiome.</title>
        <authorList>
            <person name="Kelly W."/>
        </authorList>
    </citation>
    <scope>NUCLEOTIDE SEQUENCE [LARGE SCALE GENOMIC DNA]</scope>
    <source>
        <strain evidence="3 4">NLAE-zl-C242</strain>
    </source>
</reference>
<dbReference type="RefSeq" id="WP_109733197.1">
    <property type="nucleotide sequence ID" value="NZ_BAAACK010000023.1"/>
</dbReference>
<evidence type="ECO:0000256" key="1">
    <source>
        <dbReference type="SAM" id="MobiDB-lite"/>
    </source>
</evidence>
<evidence type="ECO:0000256" key="2">
    <source>
        <dbReference type="SAM" id="Phobius"/>
    </source>
</evidence>
<keyword evidence="4" id="KW-1185">Reference proteome</keyword>
<accession>A0A2Y9BK17</accession>
<sequence>MSQKSWDVLRIVAGLYLAYLGVKSMMTAISDRPENMVFFLIMAVIFMITGAGYAIYAIRRVWAGRNEEPEAIEENEDFENSGEETAEDNEEDDSEEDDANEEEEE</sequence>
<keyword evidence="2" id="KW-0472">Membrane</keyword>
<evidence type="ECO:0000313" key="4">
    <source>
        <dbReference type="Proteomes" id="UP000245845"/>
    </source>
</evidence>
<comment type="caution">
    <text evidence="3">The sequence shown here is derived from an EMBL/GenBank/DDBJ whole genome shotgun (WGS) entry which is preliminary data.</text>
</comment>